<evidence type="ECO:0000313" key="3">
    <source>
        <dbReference type="Proteomes" id="UP000287651"/>
    </source>
</evidence>
<reference evidence="2 3" key="1">
    <citation type="journal article" date="2014" name="Agronomy (Basel)">
        <title>A Draft Genome Sequence for Ensete ventricosum, the Drought-Tolerant Tree Against Hunger.</title>
        <authorList>
            <person name="Harrison J."/>
            <person name="Moore K.A."/>
            <person name="Paszkiewicz K."/>
            <person name="Jones T."/>
            <person name="Grant M."/>
            <person name="Ambacheew D."/>
            <person name="Muzemil S."/>
            <person name="Studholme D.J."/>
        </authorList>
    </citation>
    <scope>NUCLEOTIDE SEQUENCE [LARGE SCALE GENOMIC DNA]</scope>
</reference>
<dbReference type="Proteomes" id="UP000287651">
    <property type="component" value="Unassembled WGS sequence"/>
</dbReference>
<feature type="compositionally biased region" description="Low complexity" evidence="1">
    <location>
        <begin position="41"/>
        <end position="57"/>
    </location>
</feature>
<organism evidence="2 3">
    <name type="scientific">Ensete ventricosum</name>
    <name type="common">Abyssinian banana</name>
    <name type="synonym">Musa ensete</name>
    <dbReference type="NCBI Taxonomy" id="4639"/>
    <lineage>
        <taxon>Eukaryota</taxon>
        <taxon>Viridiplantae</taxon>
        <taxon>Streptophyta</taxon>
        <taxon>Embryophyta</taxon>
        <taxon>Tracheophyta</taxon>
        <taxon>Spermatophyta</taxon>
        <taxon>Magnoliopsida</taxon>
        <taxon>Liliopsida</taxon>
        <taxon>Zingiberales</taxon>
        <taxon>Musaceae</taxon>
        <taxon>Ensete</taxon>
    </lineage>
</organism>
<evidence type="ECO:0000256" key="1">
    <source>
        <dbReference type="SAM" id="MobiDB-lite"/>
    </source>
</evidence>
<dbReference type="AlphaFoldDB" id="A0A426XEX2"/>
<sequence length="93" mass="9349">MAQPPARGQLDATGVTARGDRLKGQQPARGDHPQGQQPANGRPTTGAAPAGRPPAGRSTTCKRLLARGEAVGAALARRGVVAGGQRQLPPAQG</sequence>
<proteinExistence type="predicted"/>
<evidence type="ECO:0000313" key="2">
    <source>
        <dbReference type="EMBL" id="RRT38015.1"/>
    </source>
</evidence>
<accession>A0A426XEX2</accession>
<dbReference type="EMBL" id="AMZH03021635">
    <property type="protein sequence ID" value="RRT38015.1"/>
    <property type="molecule type" value="Genomic_DNA"/>
</dbReference>
<protein>
    <submittedName>
        <fullName evidence="2">Uncharacterized protein</fullName>
    </submittedName>
</protein>
<feature type="region of interest" description="Disordered" evidence="1">
    <location>
        <begin position="1"/>
        <end position="60"/>
    </location>
</feature>
<comment type="caution">
    <text evidence="2">The sequence shown here is derived from an EMBL/GenBank/DDBJ whole genome shotgun (WGS) entry which is preliminary data.</text>
</comment>
<gene>
    <name evidence="2" type="ORF">B296_00046692</name>
</gene>
<name>A0A426XEX2_ENSVE</name>